<proteinExistence type="predicted"/>
<reference evidence="1" key="1">
    <citation type="journal article" date="2012" name="PLoS Genet.">
        <title>Comparative analysis of the genomes of two field isolates of the rice blast fungus Magnaporthe oryzae.</title>
        <authorList>
            <person name="Xue M."/>
            <person name="Yang J."/>
            <person name="Li Z."/>
            <person name="Hu S."/>
            <person name="Yao N."/>
            <person name="Dean R.A."/>
            <person name="Zhao W."/>
            <person name="Shen M."/>
            <person name="Zhang H."/>
            <person name="Li C."/>
            <person name="Liu L."/>
            <person name="Cao L."/>
            <person name="Xu X."/>
            <person name="Xing Y."/>
            <person name="Hsiang T."/>
            <person name="Zhang Z."/>
            <person name="Xu J.R."/>
            <person name="Peng Y.L."/>
        </authorList>
    </citation>
    <scope>NUCLEOTIDE SEQUENCE</scope>
    <source>
        <strain evidence="1">Y34</strain>
    </source>
</reference>
<sequence length="33" mass="3713">MVQRNYSTKCRPLVGLGAANPRAGWQNDCKKHL</sequence>
<dbReference type="AlphaFoldDB" id="A0AA97P0U1"/>
<gene>
    <name evidence="1" type="ORF">OOU_Y34scaffold00487g32</name>
</gene>
<dbReference type="Proteomes" id="UP000011086">
    <property type="component" value="Unassembled WGS sequence"/>
</dbReference>
<protein>
    <submittedName>
        <fullName evidence="1">Uncharacterized protein</fullName>
    </submittedName>
</protein>
<name>A0AA97P0U1_PYRO3</name>
<dbReference type="EMBL" id="JH793132">
    <property type="protein sequence ID" value="ELQ39687.1"/>
    <property type="molecule type" value="Genomic_DNA"/>
</dbReference>
<organism evidence="1">
    <name type="scientific">Pyricularia oryzae (strain Y34)</name>
    <name type="common">Rice blast fungus</name>
    <name type="synonym">Magnaporthe oryzae</name>
    <dbReference type="NCBI Taxonomy" id="1143189"/>
    <lineage>
        <taxon>Eukaryota</taxon>
        <taxon>Fungi</taxon>
        <taxon>Dikarya</taxon>
        <taxon>Ascomycota</taxon>
        <taxon>Pezizomycotina</taxon>
        <taxon>Sordariomycetes</taxon>
        <taxon>Sordariomycetidae</taxon>
        <taxon>Magnaporthales</taxon>
        <taxon>Pyriculariaceae</taxon>
        <taxon>Pyricularia</taxon>
    </lineage>
</organism>
<evidence type="ECO:0000313" key="1">
    <source>
        <dbReference type="EMBL" id="ELQ39687.1"/>
    </source>
</evidence>
<accession>A0AA97P0U1</accession>